<evidence type="ECO:0000313" key="3">
    <source>
        <dbReference type="Proteomes" id="UP000774617"/>
    </source>
</evidence>
<accession>A0ABQ8G1K0</accession>
<reference evidence="2 3" key="1">
    <citation type="journal article" date="2021" name="Nat. Commun.">
        <title>Genetic determinants of endophytism in the Arabidopsis root mycobiome.</title>
        <authorList>
            <person name="Mesny F."/>
            <person name="Miyauchi S."/>
            <person name="Thiergart T."/>
            <person name="Pickel B."/>
            <person name="Atanasova L."/>
            <person name="Karlsson M."/>
            <person name="Huettel B."/>
            <person name="Barry K.W."/>
            <person name="Haridas S."/>
            <person name="Chen C."/>
            <person name="Bauer D."/>
            <person name="Andreopoulos W."/>
            <person name="Pangilinan J."/>
            <person name="LaButti K."/>
            <person name="Riley R."/>
            <person name="Lipzen A."/>
            <person name="Clum A."/>
            <person name="Drula E."/>
            <person name="Henrissat B."/>
            <person name="Kohler A."/>
            <person name="Grigoriev I.V."/>
            <person name="Martin F.M."/>
            <person name="Hacquard S."/>
        </authorList>
    </citation>
    <scope>NUCLEOTIDE SEQUENCE [LARGE SCALE GENOMIC DNA]</scope>
    <source>
        <strain evidence="2 3">MPI-SDFR-AT-0080</strain>
    </source>
</reference>
<feature type="compositionally biased region" description="Polar residues" evidence="1">
    <location>
        <begin position="210"/>
        <end position="225"/>
    </location>
</feature>
<organism evidence="2 3">
    <name type="scientific">Macrophomina phaseolina</name>
    <dbReference type="NCBI Taxonomy" id="35725"/>
    <lineage>
        <taxon>Eukaryota</taxon>
        <taxon>Fungi</taxon>
        <taxon>Dikarya</taxon>
        <taxon>Ascomycota</taxon>
        <taxon>Pezizomycotina</taxon>
        <taxon>Dothideomycetes</taxon>
        <taxon>Dothideomycetes incertae sedis</taxon>
        <taxon>Botryosphaeriales</taxon>
        <taxon>Botryosphaeriaceae</taxon>
        <taxon>Macrophomina</taxon>
    </lineage>
</organism>
<dbReference type="EMBL" id="JAGTJR010000035">
    <property type="protein sequence ID" value="KAH7036444.1"/>
    <property type="molecule type" value="Genomic_DNA"/>
</dbReference>
<keyword evidence="3" id="KW-1185">Reference proteome</keyword>
<feature type="region of interest" description="Disordered" evidence="1">
    <location>
        <begin position="208"/>
        <end position="231"/>
    </location>
</feature>
<evidence type="ECO:0000256" key="1">
    <source>
        <dbReference type="SAM" id="MobiDB-lite"/>
    </source>
</evidence>
<evidence type="ECO:0000313" key="2">
    <source>
        <dbReference type="EMBL" id="KAH7036444.1"/>
    </source>
</evidence>
<comment type="caution">
    <text evidence="2">The sequence shown here is derived from an EMBL/GenBank/DDBJ whole genome shotgun (WGS) entry which is preliminary data.</text>
</comment>
<feature type="region of interest" description="Disordered" evidence="1">
    <location>
        <begin position="1"/>
        <end position="28"/>
    </location>
</feature>
<dbReference type="Proteomes" id="UP000774617">
    <property type="component" value="Unassembled WGS sequence"/>
</dbReference>
<proteinExistence type="predicted"/>
<gene>
    <name evidence="2" type="ORF">B0J12DRAFT_266124</name>
</gene>
<protein>
    <submittedName>
        <fullName evidence="2">Uncharacterized protein</fullName>
    </submittedName>
</protein>
<name>A0ABQ8G1K0_9PEZI</name>
<sequence length="264" mass="28402">MHDPLQGSARLTGSCVPGPAARSTTPVVVSGRPVTIPSLPRCQQLRVSTHPTLRPATSGNGRHHFLRDPSPATAVPFLLQGLLSSRRVVEQRTAHLRAVLGQPSSKIEMSISKTPSGAVSLPASSALIVHRHGVLAIRVLLIASRAICCPHYISLSLSLALSLSARAEVGRPVNAFLHYPSTTRTAANASIEISPAIALALGRKSRRNHSNPLPQSYLDSIQPSVNHRRPEEYETNSYQLQRMASEGYYIHSDSIPVCTTAAEE</sequence>